<name>C3X7B0_OXAFO</name>
<keyword evidence="2" id="KW-1185">Reference proteome</keyword>
<dbReference type="EMBL" id="GG658170">
    <property type="protein sequence ID" value="EEO29086.1"/>
    <property type="molecule type" value="Genomic_DNA"/>
</dbReference>
<organism evidence="1 2">
    <name type="scientific">Oxalobacter formigenes OXCC13</name>
    <dbReference type="NCBI Taxonomy" id="556269"/>
    <lineage>
        <taxon>Bacteria</taxon>
        <taxon>Pseudomonadati</taxon>
        <taxon>Pseudomonadota</taxon>
        <taxon>Betaproteobacteria</taxon>
        <taxon>Burkholderiales</taxon>
        <taxon>Oxalobacteraceae</taxon>
        <taxon>Oxalobacter</taxon>
    </lineage>
</organism>
<dbReference type="OrthoDB" id="6400609at2"/>
<proteinExistence type="predicted"/>
<reference evidence="1 2" key="1">
    <citation type="submission" date="2009-02" db="EMBL/GenBank/DDBJ databases">
        <title>The Genome Sequence of Oxalobacter formigenes OXCC13.</title>
        <authorList>
            <consortium name="The Broad Institute Genome Sequencing Platform"/>
            <person name="Ward D."/>
            <person name="Young S.K."/>
            <person name="Kodira C.D."/>
            <person name="Zeng Q."/>
            <person name="Koehrsen M."/>
            <person name="Alvarado L."/>
            <person name="Berlin A."/>
            <person name="Borenstein D."/>
            <person name="Chen Z."/>
            <person name="Engels R."/>
            <person name="Freedman E."/>
            <person name="Gellesch M."/>
            <person name="Goldberg J."/>
            <person name="Griggs A."/>
            <person name="Gujja S."/>
            <person name="Heiman D."/>
            <person name="Hepburn T."/>
            <person name="Howarth C."/>
            <person name="Jen D."/>
            <person name="Larson L."/>
            <person name="Lewis B."/>
            <person name="Mehta T."/>
            <person name="Park D."/>
            <person name="Pearson M."/>
            <person name="Roberts A."/>
            <person name="Saif S."/>
            <person name="Shea T."/>
            <person name="Shenoy N."/>
            <person name="Sisk P."/>
            <person name="Stolte C."/>
            <person name="Sykes S."/>
            <person name="Walk T."/>
            <person name="White J."/>
            <person name="Yandava C."/>
            <person name="Allison M.J."/>
            <person name="Lander E."/>
            <person name="Nusbaum C."/>
            <person name="Galagan J."/>
            <person name="Birren B."/>
        </authorList>
    </citation>
    <scope>NUCLEOTIDE SEQUENCE [LARGE SCALE GENOMIC DNA]</scope>
    <source>
        <strain evidence="1 2">OXCC13</strain>
    </source>
</reference>
<dbReference type="AlphaFoldDB" id="C3X7B0"/>
<sequence length="234" mass="26641">MISERQLAQKHSSFWRDIAPMGETFWRAQHAHILQKWEPIKTNAYRFSRAFINELAFVAFTNIVKAGENNNVLKAYVENGIETATAYISRFQNNLNTYQLTENDILEAMTLAGRLYDYFSSVGVMNDTILRPKFAGCGEIMAAEGDLIVGQTLYEIKAGNRPFRISDLRQVLTYCALNRLQPISTINEIALLNPRVGLLWTYNLDMCCLSIAGKSASELFDDIVDYVCQPRNYL</sequence>
<evidence type="ECO:0000313" key="2">
    <source>
        <dbReference type="Proteomes" id="UP000005089"/>
    </source>
</evidence>
<accession>C3X7B0</accession>
<dbReference type="HOGENOM" id="CLU_1184102_0_0_4"/>
<dbReference type="GeneID" id="77135994"/>
<dbReference type="RefSeq" id="WP_005879365.1">
    <property type="nucleotide sequence ID" value="NZ_CP019430.1"/>
</dbReference>
<protein>
    <submittedName>
        <fullName evidence="1">Uncharacterized protein</fullName>
    </submittedName>
</protein>
<evidence type="ECO:0000313" key="1">
    <source>
        <dbReference type="EMBL" id="EEO29086.1"/>
    </source>
</evidence>
<gene>
    <name evidence="1" type="ORF">OFBG_00114</name>
</gene>
<dbReference type="Proteomes" id="UP000005089">
    <property type="component" value="Unassembled WGS sequence"/>
</dbReference>